<feature type="domain" description="Sortilin N-terminal" evidence="2">
    <location>
        <begin position="143"/>
        <end position="252"/>
    </location>
</feature>
<dbReference type="PANTHER" id="PTHR12106">
    <property type="entry name" value="SORTILIN RELATED"/>
    <property type="match status" value="1"/>
</dbReference>
<organism evidence="3 4">
    <name type="scientific">Handelsmanbacteria sp. (strain RIFCSPLOWO2_12_FULL_64_10)</name>
    <dbReference type="NCBI Taxonomy" id="1817868"/>
    <lineage>
        <taxon>Bacteria</taxon>
        <taxon>Candidatus Handelsmaniibacteriota</taxon>
    </lineage>
</organism>
<accession>A0A1F6D2Q7</accession>
<dbReference type="Proteomes" id="UP000178606">
    <property type="component" value="Unassembled WGS sequence"/>
</dbReference>
<evidence type="ECO:0000259" key="2">
    <source>
        <dbReference type="Pfam" id="PF15902"/>
    </source>
</evidence>
<name>A0A1F6D2Q7_HANXR</name>
<dbReference type="InterPro" id="IPR031778">
    <property type="entry name" value="Sortilin_N"/>
</dbReference>
<dbReference type="PANTHER" id="PTHR12106:SF27">
    <property type="entry name" value="SORTILIN-RELATED RECEPTOR"/>
    <property type="match status" value="1"/>
</dbReference>
<evidence type="ECO:0000313" key="3">
    <source>
        <dbReference type="EMBL" id="OGG55655.1"/>
    </source>
</evidence>
<dbReference type="AlphaFoldDB" id="A0A1F6D2Q7"/>
<reference evidence="3 4" key="1">
    <citation type="journal article" date="2016" name="Nat. Commun.">
        <title>Thousands of microbial genomes shed light on interconnected biogeochemical processes in an aquifer system.</title>
        <authorList>
            <person name="Anantharaman K."/>
            <person name="Brown C.T."/>
            <person name="Hug L.A."/>
            <person name="Sharon I."/>
            <person name="Castelle C.J."/>
            <person name="Probst A.J."/>
            <person name="Thomas B.C."/>
            <person name="Singh A."/>
            <person name="Wilkins M.J."/>
            <person name="Karaoz U."/>
            <person name="Brodie E.L."/>
            <person name="Williams K.H."/>
            <person name="Hubbard S.S."/>
            <person name="Banfield J.F."/>
        </authorList>
    </citation>
    <scope>NUCLEOTIDE SEQUENCE [LARGE SCALE GENOMIC DNA]</scope>
    <source>
        <strain evidence="4">RIFCSPLOWO2_12_FULL_64_10</strain>
    </source>
</reference>
<evidence type="ECO:0000313" key="4">
    <source>
        <dbReference type="Proteomes" id="UP000178606"/>
    </source>
</evidence>
<evidence type="ECO:0000256" key="1">
    <source>
        <dbReference type="ARBA" id="ARBA00022737"/>
    </source>
</evidence>
<sequence length="314" mass="33988">MLIATETAVYTLDSGGDQKTPEVRVEGEGIQCVAEGARREVIALAGGDLLLRSGDELRRIPTGIEAPIESLALTSETPLRLLIGTEGPHIYSLHEDGAVERIPSFDALDCREGWHTPWGGPASVRSFACTRDGWVYADIHVGSIVRSPDRGASWAPVTPDLHEDVHQVATSPQSNERVYANTADAVYVSEDRGQSWSHRAKGLSARYGRAIAVHPDDPDCLVATVSTGPRASATGWLYRTDDAGRTWSHVTDGFPPTTKGNIDTFHVAFSPQGLAWAVAGKTLFVSRDRAGRWSPFYEAPQPITMISCRGKEGQ</sequence>
<proteinExistence type="predicted"/>
<comment type="caution">
    <text evidence="3">The sequence shown here is derived from an EMBL/GenBank/DDBJ whole genome shotgun (WGS) entry which is preliminary data.</text>
</comment>
<dbReference type="CDD" id="cd15482">
    <property type="entry name" value="Sialidase_non-viral"/>
    <property type="match status" value="1"/>
</dbReference>
<dbReference type="InterPro" id="IPR015943">
    <property type="entry name" value="WD40/YVTN_repeat-like_dom_sf"/>
</dbReference>
<dbReference type="Gene3D" id="2.130.10.10">
    <property type="entry name" value="YVTN repeat-like/Quinoprotein amine dehydrogenase"/>
    <property type="match status" value="1"/>
</dbReference>
<dbReference type="InterPro" id="IPR050310">
    <property type="entry name" value="VPS10-sortilin"/>
</dbReference>
<protein>
    <recommendedName>
        <fullName evidence="2">Sortilin N-terminal domain-containing protein</fullName>
    </recommendedName>
</protein>
<dbReference type="EMBL" id="MFKF01000064">
    <property type="protein sequence ID" value="OGG55655.1"/>
    <property type="molecule type" value="Genomic_DNA"/>
</dbReference>
<keyword evidence="1" id="KW-0677">Repeat</keyword>
<dbReference type="Pfam" id="PF15902">
    <property type="entry name" value="Sortilin-Vps10"/>
    <property type="match status" value="1"/>
</dbReference>
<dbReference type="SUPFAM" id="SSF110296">
    <property type="entry name" value="Oligoxyloglucan reducing end-specific cellobiohydrolase"/>
    <property type="match status" value="1"/>
</dbReference>
<gene>
    <name evidence="3" type="ORF">A3F84_23890</name>
</gene>